<gene>
    <name evidence="3" type="ORF">B9Z19DRAFT_1127754</name>
</gene>
<dbReference type="OrthoDB" id="5414124at2759"/>
<evidence type="ECO:0000256" key="1">
    <source>
        <dbReference type="SAM" id="Phobius"/>
    </source>
</evidence>
<keyword evidence="4" id="KW-1185">Reference proteome</keyword>
<dbReference type="AlphaFoldDB" id="A0A2T6ZQS1"/>
<keyword evidence="1" id="KW-0472">Membrane</keyword>
<evidence type="ECO:0000313" key="4">
    <source>
        <dbReference type="Proteomes" id="UP000244722"/>
    </source>
</evidence>
<evidence type="ECO:0000256" key="2">
    <source>
        <dbReference type="SAM" id="SignalP"/>
    </source>
</evidence>
<protein>
    <recommendedName>
        <fullName evidence="5">WAP domain-containing protein</fullName>
    </recommendedName>
</protein>
<feature type="transmembrane region" description="Helical" evidence="1">
    <location>
        <begin position="169"/>
        <end position="192"/>
    </location>
</feature>
<name>A0A2T6ZQS1_TUBBO</name>
<keyword evidence="1" id="KW-1133">Transmembrane helix</keyword>
<accession>A0A2T6ZQS1</accession>
<dbReference type="EMBL" id="NESQ01000139">
    <property type="protein sequence ID" value="PUU77831.1"/>
    <property type="molecule type" value="Genomic_DNA"/>
</dbReference>
<organism evidence="3 4">
    <name type="scientific">Tuber borchii</name>
    <name type="common">White truffle</name>
    <dbReference type="NCBI Taxonomy" id="42251"/>
    <lineage>
        <taxon>Eukaryota</taxon>
        <taxon>Fungi</taxon>
        <taxon>Dikarya</taxon>
        <taxon>Ascomycota</taxon>
        <taxon>Pezizomycotina</taxon>
        <taxon>Pezizomycetes</taxon>
        <taxon>Pezizales</taxon>
        <taxon>Tuberaceae</taxon>
        <taxon>Tuber</taxon>
    </lineage>
</organism>
<evidence type="ECO:0008006" key="5">
    <source>
        <dbReference type="Google" id="ProtNLM"/>
    </source>
</evidence>
<proteinExistence type="predicted"/>
<evidence type="ECO:0000313" key="3">
    <source>
        <dbReference type="EMBL" id="PUU77831.1"/>
    </source>
</evidence>
<sequence length="250" mass="26677">MKKILHLLLLPIVHANLWLPQTSSAPCAPSKNSTWALKTYPCTPQTPSTTSIFCCLPHETCQISTTGRAQCLPEPTNNPSDPPRPANCSGMAECPLFCMRDEFACGSVCCPNRKTCLSDVCFESLPAKLKLTASDDEGIEAHSLTPPPAPAPATSRVPAKKITVVSGKALTAIIVVIVLLVVIGIAGCVCLVRRRRQMERVRNSPARLRGFPIVGYVSSEGGGNGAGEWVDVPLPGYSKDAEVGEVAVWK</sequence>
<reference evidence="3 4" key="1">
    <citation type="submission" date="2017-04" db="EMBL/GenBank/DDBJ databases">
        <title>Draft genome sequence of Tuber borchii Vittad., a whitish edible truffle.</title>
        <authorList>
            <consortium name="DOE Joint Genome Institute"/>
            <person name="Murat C."/>
            <person name="Kuo A."/>
            <person name="Barry K.W."/>
            <person name="Clum A."/>
            <person name="Dockter R.B."/>
            <person name="Fauchery L."/>
            <person name="Iotti M."/>
            <person name="Kohler A."/>
            <person name="Labutti K."/>
            <person name="Lindquist E.A."/>
            <person name="Lipzen A."/>
            <person name="Ohm R.A."/>
            <person name="Wang M."/>
            <person name="Grigoriev I.V."/>
            <person name="Zambonelli A."/>
            <person name="Martin F.M."/>
        </authorList>
    </citation>
    <scope>NUCLEOTIDE SEQUENCE [LARGE SCALE GENOMIC DNA]</scope>
    <source>
        <strain evidence="3 4">Tbo3840</strain>
    </source>
</reference>
<comment type="caution">
    <text evidence="3">The sequence shown here is derived from an EMBL/GenBank/DDBJ whole genome shotgun (WGS) entry which is preliminary data.</text>
</comment>
<dbReference type="Proteomes" id="UP000244722">
    <property type="component" value="Unassembled WGS sequence"/>
</dbReference>
<feature type="chain" id="PRO_5015445913" description="WAP domain-containing protein" evidence="2">
    <location>
        <begin position="25"/>
        <end position="250"/>
    </location>
</feature>
<keyword evidence="2" id="KW-0732">Signal</keyword>
<feature type="signal peptide" evidence="2">
    <location>
        <begin position="1"/>
        <end position="24"/>
    </location>
</feature>
<keyword evidence="1" id="KW-0812">Transmembrane</keyword>